<dbReference type="RefSeq" id="WP_016458930.1">
    <property type="nucleotide sequence ID" value="NZ_KE150448.1"/>
</dbReference>
<evidence type="ECO:0000313" key="5">
    <source>
        <dbReference type="Proteomes" id="UP000014408"/>
    </source>
</evidence>
<keyword evidence="2" id="KW-0812">Transmembrane</keyword>
<name>S2ZCV0_9CORY</name>
<sequence>MSRTASRIISATVITAVSLGAVAPVANAASVTVDKNVCSFTLTETEKQLWVTPTFTTLKAREAGNLVATYKSEIERDTKGLAKIEQDYKDGKYDMPDPNLDNPNDPRDEKTKKEDAEKWKEAQHKRYQEERNEIEHAIKLREALIPAVQSCADQYVPSPTPLSTDEGELSEMGIGVVVGGVLALVLALGGAAFAMMQGMLG</sequence>
<accession>S2ZCV0</accession>
<dbReference type="PATRIC" id="fig|1125779.3.peg.2141"/>
<protein>
    <submittedName>
        <fullName evidence="4">Uncharacterized protein</fullName>
    </submittedName>
</protein>
<dbReference type="EMBL" id="ATBY01000017">
    <property type="protein sequence ID" value="EPD67782.1"/>
    <property type="molecule type" value="Genomic_DNA"/>
</dbReference>
<feature type="signal peptide" evidence="3">
    <location>
        <begin position="1"/>
        <end position="28"/>
    </location>
</feature>
<keyword evidence="2" id="KW-0472">Membrane</keyword>
<dbReference type="AlphaFoldDB" id="S2ZCV0"/>
<keyword evidence="3" id="KW-0732">Signal</keyword>
<keyword evidence="5" id="KW-1185">Reference proteome</keyword>
<evidence type="ECO:0000256" key="3">
    <source>
        <dbReference type="SAM" id="SignalP"/>
    </source>
</evidence>
<dbReference type="Proteomes" id="UP000014408">
    <property type="component" value="Unassembled WGS sequence"/>
</dbReference>
<feature type="compositionally biased region" description="Basic and acidic residues" evidence="1">
    <location>
        <begin position="104"/>
        <end position="128"/>
    </location>
</feature>
<feature type="transmembrane region" description="Helical" evidence="2">
    <location>
        <begin position="172"/>
        <end position="195"/>
    </location>
</feature>
<gene>
    <name evidence="4" type="ORF">HMPREF1219_02195</name>
</gene>
<evidence type="ECO:0000256" key="2">
    <source>
        <dbReference type="SAM" id="Phobius"/>
    </source>
</evidence>
<dbReference type="eggNOG" id="ENOG5031MYY">
    <property type="taxonomic scope" value="Bacteria"/>
</dbReference>
<proteinExistence type="predicted"/>
<evidence type="ECO:0000313" key="4">
    <source>
        <dbReference type="EMBL" id="EPD67782.1"/>
    </source>
</evidence>
<feature type="region of interest" description="Disordered" evidence="1">
    <location>
        <begin position="88"/>
        <end position="128"/>
    </location>
</feature>
<keyword evidence="2" id="KW-1133">Transmembrane helix</keyword>
<organism evidence="4 5">
    <name type="scientific">Corynebacterium pyruviciproducens ATCC BAA-1742</name>
    <dbReference type="NCBI Taxonomy" id="1125779"/>
    <lineage>
        <taxon>Bacteria</taxon>
        <taxon>Bacillati</taxon>
        <taxon>Actinomycetota</taxon>
        <taxon>Actinomycetes</taxon>
        <taxon>Mycobacteriales</taxon>
        <taxon>Corynebacteriaceae</taxon>
        <taxon>Corynebacterium</taxon>
    </lineage>
</organism>
<comment type="caution">
    <text evidence="4">The sequence shown here is derived from an EMBL/GenBank/DDBJ whole genome shotgun (WGS) entry which is preliminary data.</text>
</comment>
<feature type="chain" id="PRO_5004516693" evidence="3">
    <location>
        <begin position="29"/>
        <end position="201"/>
    </location>
</feature>
<evidence type="ECO:0000256" key="1">
    <source>
        <dbReference type="SAM" id="MobiDB-lite"/>
    </source>
</evidence>
<dbReference type="HOGENOM" id="CLU_1358554_0_0_11"/>
<reference evidence="4 5" key="1">
    <citation type="submission" date="2013-05" db="EMBL/GenBank/DDBJ databases">
        <title>The Genome Sequence of Corynebacterium pyruviciproducens 1773O (ATCC BAA-1742).</title>
        <authorList>
            <consortium name="The Broad Institute Genomics Platform"/>
            <person name="Earl A."/>
            <person name="Ward D."/>
            <person name="Feldgarden M."/>
            <person name="Gevers D."/>
            <person name="Tong J."/>
            <person name="Walker B."/>
            <person name="Young S."/>
            <person name="Zeng Q."/>
            <person name="Gargeya S."/>
            <person name="Fitzgerald M."/>
            <person name="Haas B."/>
            <person name="Abouelleil A."/>
            <person name="Allen A.W."/>
            <person name="Alvarado L."/>
            <person name="Arachchi H.M."/>
            <person name="Berlin A.M."/>
            <person name="Chapman S.B."/>
            <person name="Gainer-Dewar J."/>
            <person name="Goldberg J."/>
            <person name="Griggs A."/>
            <person name="Gujja S."/>
            <person name="Hansen M."/>
            <person name="Howarth C."/>
            <person name="Imamovic A."/>
            <person name="Ireland A."/>
            <person name="Larimer J."/>
            <person name="McCowan C."/>
            <person name="Murphy C."/>
            <person name="Pearson M."/>
            <person name="Poon T.W."/>
            <person name="Priest M."/>
            <person name="Roberts A."/>
            <person name="Saif S."/>
            <person name="Shea T."/>
            <person name="Sisk P."/>
            <person name="Sykes S."/>
            <person name="Wortman J."/>
            <person name="Nusbaum C."/>
            <person name="Birren B."/>
        </authorList>
    </citation>
    <scope>NUCLEOTIDE SEQUENCE [LARGE SCALE GENOMIC DNA]</scope>
    <source>
        <strain evidence="4 5">ATCC BAA-1742</strain>
    </source>
</reference>